<organism evidence="1 2">
    <name type="scientific">Sphingomonas brevis</name>
    <dbReference type="NCBI Taxonomy" id="2908206"/>
    <lineage>
        <taxon>Bacteria</taxon>
        <taxon>Pseudomonadati</taxon>
        <taxon>Pseudomonadota</taxon>
        <taxon>Alphaproteobacteria</taxon>
        <taxon>Sphingomonadales</taxon>
        <taxon>Sphingomonadaceae</taxon>
        <taxon>Sphingomonas</taxon>
    </lineage>
</organism>
<evidence type="ECO:0000313" key="1">
    <source>
        <dbReference type="EMBL" id="MCL6740670.1"/>
    </source>
</evidence>
<comment type="caution">
    <text evidence="1">The sequence shown here is derived from an EMBL/GenBank/DDBJ whole genome shotgun (WGS) entry which is preliminary data.</text>
</comment>
<protein>
    <recommendedName>
        <fullName evidence="3">HEPN domain-containing protein</fullName>
    </recommendedName>
</protein>
<dbReference type="Proteomes" id="UP001165383">
    <property type="component" value="Unassembled WGS sequence"/>
</dbReference>
<gene>
    <name evidence="1" type="ORF">LZ518_05930</name>
</gene>
<evidence type="ECO:0008006" key="3">
    <source>
        <dbReference type="Google" id="ProtNLM"/>
    </source>
</evidence>
<name>A0ABT0S8F1_9SPHN</name>
<keyword evidence="2" id="KW-1185">Reference proteome</keyword>
<sequence length="151" mass="16655">MSVEGQKFDYPGEDAKPEEVLRLAGQYLLAANALLPLRQRGNPLSLAPFRQLAIHAIELHLNALLLARGYQSTTVRGMQHNLAARTDIAIALGLDLRKRTAQHLRSLSETREYLVSRYDPGLSVTSEINRLSATLNEVASKVSAVIRRQAG</sequence>
<accession>A0ABT0S8F1</accession>
<dbReference type="EMBL" id="JAMGBB010000001">
    <property type="protein sequence ID" value="MCL6740670.1"/>
    <property type="molecule type" value="Genomic_DNA"/>
</dbReference>
<reference evidence="1" key="1">
    <citation type="submission" date="2022-05" db="EMBL/GenBank/DDBJ databases">
        <authorList>
            <person name="Jo J.-H."/>
            <person name="Im W.-T."/>
        </authorList>
    </citation>
    <scope>NUCLEOTIDE SEQUENCE</scope>
    <source>
        <strain evidence="1">RB56-2</strain>
    </source>
</reference>
<dbReference type="RefSeq" id="WP_249915091.1">
    <property type="nucleotide sequence ID" value="NZ_JAMGBB010000001.1"/>
</dbReference>
<proteinExistence type="predicted"/>
<evidence type="ECO:0000313" key="2">
    <source>
        <dbReference type="Proteomes" id="UP001165383"/>
    </source>
</evidence>